<dbReference type="AlphaFoldDB" id="A0A9D1LAR9"/>
<dbReference type="InterPro" id="IPR037250">
    <property type="entry name" value="NEAT_dom_sf"/>
</dbReference>
<evidence type="ECO:0000256" key="1">
    <source>
        <dbReference type="ARBA" id="ARBA00004196"/>
    </source>
</evidence>
<dbReference type="Gene3D" id="1.20.1270.70">
    <property type="entry name" value="Designed single chain three-helix bundle"/>
    <property type="match status" value="2"/>
</dbReference>
<keyword evidence="7" id="KW-1133">Transmembrane helix</keyword>
<feature type="signal peptide" evidence="8">
    <location>
        <begin position="1"/>
        <end position="35"/>
    </location>
</feature>
<accession>A0A9D1LAR9</accession>
<keyword evidence="7" id="KW-0812">Transmembrane</keyword>
<feature type="compositionally biased region" description="Acidic residues" evidence="6">
    <location>
        <begin position="672"/>
        <end position="682"/>
    </location>
</feature>
<feature type="region of interest" description="Disordered" evidence="6">
    <location>
        <begin position="669"/>
        <end position="694"/>
    </location>
</feature>
<evidence type="ECO:0000313" key="12">
    <source>
        <dbReference type="Proteomes" id="UP000824089"/>
    </source>
</evidence>
<gene>
    <name evidence="11" type="ORF">IAD50_09130</name>
</gene>
<dbReference type="PROSITE" id="PS50847">
    <property type="entry name" value="GRAM_POS_ANCHORING"/>
    <property type="match status" value="1"/>
</dbReference>
<evidence type="ECO:0000256" key="2">
    <source>
        <dbReference type="ARBA" id="ARBA00022512"/>
    </source>
</evidence>
<evidence type="ECO:0000256" key="4">
    <source>
        <dbReference type="ARBA" id="ARBA00022729"/>
    </source>
</evidence>
<dbReference type="Gene3D" id="2.60.40.1850">
    <property type="match status" value="1"/>
</dbReference>
<dbReference type="Proteomes" id="UP000824089">
    <property type="component" value="Unassembled WGS sequence"/>
</dbReference>
<evidence type="ECO:0000256" key="8">
    <source>
        <dbReference type="SAM" id="SignalP"/>
    </source>
</evidence>
<comment type="caution">
    <text evidence="11">The sequence shown here is derived from an EMBL/GenBank/DDBJ whole genome shotgun (WGS) entry which is preliminary data.</text>
</comment>
<evidence type="ECO:0000256" key="3">
    <source>
        <dbReference type="ARBA" id="ARBA00022525"/>
    </source>
</evidence>
<evidence type="ECO:0000256" key="5">
    <source>
        <dbReference type="ARBA" id="ARBA00023088"/>
    </source>
</evidence>
<sequence>MITTKKSWRSRGFSLMLTLALLCSLFSIGATDTFAATLEPTTPIEKIDVPVEDGVYYADIDLWHATLNQSSMGNAALRGSTTFEANHPEDTDYRAIIVVEDNTATAIVEFMPMGFIGKYGFMMELEGVDAKYLTQYGAVFDTVGAPDAASYTAMDVLTRHLTQEGTAVYDDYNDPSSQYVYDGTTMRPPGYGYDYERPLDIEDEPYAHLISIDVTPVWVKFEDSVKPATAEEYTYKNAAYVHVFVPVMYSILPTSGDQYARMKVDWTSLEKIENPEENLQYRLWSAEQISGTAYTGASYENLQNAIREVTAELEKIWPSKQISMSGTGSSKQPILEQKEFTAEEQAAMVQKLNDAIDALEEIGDKTNLNAVITEAETKVEEDYTPNSWAAFQESLESAKTVQADEDAGISQVNAAAQALTEAMEALTPRADTARLADLVAQAKKIAQGNYTEESWNALQNAIASAEETLANPNLSQNDISGQELNLQNAMNSLTVEGALDKNNLEDGVYSVYGEMIKTNREEKSMSNDAINHYIKLTVEDGKYYLNMDFHGLAYLNKFGYLAELSYYDNGYTYGQYGTVEGTLIPATVLSTQKNADGSDLYDEFNQAGGSYEGKLYPDQIKFPLVADALADEDGYVPLHVFVPVMEDISAGTGDQDVLLKLDWSTLTKTTEDDPNFDPEEPVEQSPAVDFTDPTTGVKVNADKGVFDEGVQIVVSAITSGTAYDNAASSLSDVGKKFKLYQVKFLDADGNEVVPNGTVSISLPITAGYDSDDLAVYRMDDSGKVLVKGTAENDSYTVITKSAGSYALVEKGSTITDAENTGNIPQTGDRSEIAMLALLALAAAGTMGVTLVIRKRKSEKA</sequence>
<feature type="domain" description="NEAT" evidence="10">
    <location>
        <begin position="504"/>
        <end position="648"/>
    </location>
</feature>
<feature type="transmembrane region" description="Helical" evidence="7">
    <location>
        <begin position="832"/>
        <end position="852"/>
    </location>
</feature>
<evidence type="ECO:0000313" key="11">
    <source>
        <dbReference type="EMBL" id="HIU30440.1"/>
    </source>
</evidence>
<name>A0A9D1LAR9_9CLOT</name>
<dbReference type="Pfam" id="PF05031">
    <property type="entry name" value="NEAT"/>
    <property type="match status" value="1"/>
</dbReference>
<comment type="subcellular location">
    <subcellularLocation>
        <location evidence="1">Cell envelope</location>
    </subcellularLocation>
</comment>
<evidence type="ECO:0000256" key="6">
    <source>
        <dbReference type="SAM" id="MobiDB-lite"/>
    </source>
</evidence>
<proteinExistence type="predicted"/>
<dbReference type="EMBL" id="DVMM01000202">
    <property type="protein sequence ID" value="HIU30440.1"/>
    <property type="molecule type" value="Genomic_DNA"/>
</dbReference>
<organism evidence="11 12">
    <name type="scientific">Candidatus Egerieisoma faecipullorum</name>
    <dbReference type="NCBI Taxonomy" id="2840963"/>
    <lineage>
        <taxon>Bacteria</taxon>
        <taxon>Bacillati</taxon>
        <taxon>Bacillota</taxon>
        <taxon>Clostridia</taxon>
        <taxon>Eubacteriales</taxon>
        <taxon>Clostridiaceae</taxon>
        <taxon>Clostridiaceae incertae sedis</taxon>
        <taxon>Candidatus Egerieisoma</taxon>
    </lineage>
</organism>
<keyword evidence="3" id="KW-0964">Secreted</keyword>
<dbReference type="InterPro" id="IPR019931">
    <property type="entry name" value="LPXTG_anchor"/>
</dbReference>
<keyword evidence="5" id="KW-0572">Peptidoglycan-anchor</keyword>
<evidence type="ECO:0000259" key="9">
    <source>
        <dbReference type="PROSITE" id="PS50847"/>
    </source>
</evidence>
<dbReference type="GO" id="GO:0030313">
    <property type="term" value="C:cell envelope"/>
    <property type="evidence" value="ECO:0007669"/>
    <property type="project" value="UniProtKB-SubCell"/>
</dbReference>
<dbReference type="Pfam" id="PF00746">
    <property type="entry name" value="Gram_pos_anchor"/>
    <property type="match status" value="1"/>
</dbReference>
<dbReference type="CDD" id="cd06920">
    <property type="entry name" value="NEAT"/>
    <property type="match status" value="1"/>
</dbReference>
<feature type="chain" id="PRO_5039325196" evidence="8">
    <location>
        <begin position="36"/>
        <end position="860"/>
    </location>
</feature>
<reference evidence="11" key="2">
    <citation type="journal article" date="2021" name="PeerJ">
        <title>Extensive microbial diversity within the chicken gut microbiome revealed by metagenomics and culture.</title>
        <authorList>
            <person name="Gilroy R."/>
            <person name="Ravi A."/>
            <person name="Getino M."/>
            <person name="Pursley I."/>
            <person name="Horton D.L."/>
            <person name="Alikhan N.F."/>
            <person name="Baker D."/>
            <person name="Gharbi K."/>
            <person name="Hall N."/>
            <person name="Watson M."/>
            <person name="Adriaenssens E.M."/>
            <person name="Foster-Nyarko E."/>
            <person name="Jarju S."/>
            <person name="Secka A."/>
            <person name="Antonio M."/>
            <person name="Oren A."/>
            <person name="Chaudhuri R.R."/>
            <person name="La Ragione R."/>
            <person name="Hildebrand F."/>
            <person name="Pallen M.J."/>
        </authorList>
    </citation>
    <scope>NUCLEOTIDE SEQUENCE</scope>
    <source>
        <strain evidence="11">CHK195-4489</strain>
    </source>
</reference>
<protein>
    <submittedName>
        <fullName evidence="11">NEAT domain-containing protein</fullName>
    </submittedName>
</protein>
<keyword evidence="2" id="KW-0134">Cell wall</keyword>
<dbReference type="Pfam" id="PF07554">
    <property type="entry name" value="FIVAR"/>
    <property type="match status" value="2"/>
</dbReference>
<dbReference type="PROSITE" id="PS50978">
    <property type="entry name" value="NEAT"/>
    <property type="match status" value="1"/>
</dbReference>
<keyword evidence="7" id="KW-0472">Membrane</keyword>
<evidence type="ECO:0000259" key="10">
    <source>
        <dbReference type="PROSITE" id="PS50978"/>
    </source>
</evidence>
<reference evidence="11" key="1">
    <citation type="submission" date="2020-10" db="EMBL/GenBank/DDBJ databases">
        <authorList>
            <person name="Gilroy R."/>
        </authorList>
    </citation>
    <scope>NUCLEOTIDE SEQUENCE</scope>
    <source>
        <strain evidence="11">CHK195-4489</strain>
    </source>
</reference>
<dbReference type="SUPFAM" id="SSF158911">
    <property type="entry name" value="NEAT domain-like"/>
    <property type="match status" value="1"/>
</dbReference>
<keyword evidence="4 8" id="KW-0732">Signal</keyword>
<feature type="domain" description="Gram-positive cocci surface proteins LPxTG" evidence="9">
    <location>
        <begin position="823"/>
        <end position="860"/>
    </location>
</feature>
<evidence type="ECO:0000256" key="7">
    <source>
        <dbReference type="SAM" id="Phobius"/>
    </source>
</evidence>
<dbReference type="SMART" id="SM00725">
    <property type="entry name" value="NEAT"/>
    <property type="match status" value="1"/>
</dbReference>
<dbReference type="InterPro" id="IPR006635">
    <property type="entry name" value="NEAT_dom"/>
</dbReference>